<dbReference type="EMBL" id="SOZJ01000005">
    <property type="protein sequence ID" value="TGJ66033.1"/>
    <property type="molecule type" value="Genomic_DNA"/>
</dbReference>
<reference evidence="1 2" key="1">
    <citation type="submission" date="2019-03" db="EMBL/GenBank/DDBJ databases">
        <title>Nematode-trapping fungi genome.</title>
        <authorList>
            <person name="Vidal-Diez De Ulzurrun G."/>
        </authorList>
    </citation>
    <scope>NUCLEOTIDE SEQUENCE [LARGE SCALE GENOMIC DNA]</scope>
    <source>
        <strain evidence="1 2">TWF154</strain>
    </source>
</reference>
<sequence>MLGAKEAYYVMTNKSGFVSSIEVINVVDMTETRDTFAGIYVVKYVKMKRFGIWDVITVVGKVCKAAAVIVERFGT</sequence>
<evidence type="ECO:0000313" key="1">
    <source>
        <dbReference type="EMBL" id="TGJ66033.1"/>
    </source>
</evidence>
<name>A0A8H2HNX0_ORBOL</name>
<organism evidence="1 2">
    <name type="scientific">Orbilia oligospora</name>
    <name type="common">Nematode-trapping fungus</name>
    <name type="synonym">Arthrobotrys oligospora</name>
    <dbReference type="NCBI Taxonomy" id="2813651"/>
    <lineage>
        <taxon>Eukaryota</taxon>
        <taxon>Fungi</taxon>
        <taxon>Dikarya</taxon>
        <taxon>Ascomycota</taxon>
        <taxon>Pezizomycotina</taxon>
        <taxon>Orbiliomycetes</taxon>
        <taxon>Orbiliales</taxon>
        <taxon>Orbiliaceae</taxon>
        <taxon>Orbilia</taxon>
    </lineage>
</organism>
<accession>A0A8H2HNX0</accession>
<proteinExistence type="predicted"/>
<protein>
    <submittedName>
        <fullName evidence="1">Uncharacterized protein</fullName>
    </submittedName>
</protein>
<dbReference type="Proteomes" id="UP000297595">
    <property type="component" value="Unassembled WGS sequence"/>
</dbReference>
<gene>
    <name evidence="1" type="ORF">EYR41_007693</name>
</gene>
<evidence type="ECO:0000313" key="2">
    <source>
        <dbReference type="Proteomes" id="UP000297595"/>
    </source>
</evidence>
<dbReference type="Gene3D" id="3.40.1190.20">
    <property type="match status" value="1"/>
</dbReference>
<dbReference type="InterPro" id="IPR029056">
    <property type="entry name" value="Ribokinase-like"/>
</dbReference>
<dbReference type="AlphaFoldDB" id="A0A8H2HNX0"/>
<comment type="caution">
    <text evidence="1">The sequence shown here is derived from an EMBL/GenBank/DDBJ whole genome shotgun (WGS) entry which is preliminary data.</text>
</comment>